<dbReference type="Pfam" id="PF12967">
    <property type="entry name" value="DUF3855"/>
    <property type="match status" value="1"/>
</dbReference>
<dbReference type="KEGG" id="tna:CTN_1700"/>
<dbReference type="Proteomes" id="UP000000445">
    <property type="component" value="Chromosome"/>
</dbReference>
<dbReference type="EMBL" id="CP000916">
    <property type="protein sequence ID" value="ACM23876.1"/>
    <property type="molecule type" value="Genomic_DNA"/>
</dbReference>
<dbReference type="Gene3D" id="3.90.1000.10">
    <property type="entry name" value="Hypothetical protein TM0875"/>
    <property type="match status" value="1"/>
</dbReference>
<evidence type="ECO:0000259" key="1">
    <source>
        <dbReference type="Pfam" id="PF12967"/>
    </source>
</evidence>
<evidence type="ECO:0000313" key="2">
    <source>
        <dbReference type="EMBL" id="ACM23876.1"/>
    </source>
</evidence>
<accession>B9KA93</accession>
<organism evidence="2 3">
    <name type="scientific">Thermotoga neapolitana (strain ATCC 49049 / DSM 4359 / NBRC 107923 / NS-E)</name>
    <dbReference type="NCBI Taxonomy" id="309803"/>
    <lineage>
        <taxon>Bacteria</taxon>
        <taxon>Thermotogati</taxon>
        <taxon>Thermotogota</taxon>
        <taxon>Thermotogae</taxon>
        <taxon>Thermotogales</taxon>
        <taxon>Thermotogaceae</taxon>
        <taxon>Thermotoga</taxon>
    </lineage>
</organism>
<dbReference type="SUPFAM" id="SSF90064">
    <property type="entry name" value="Hypothetical protein TM0875"/>
    <property type="match status" value="1"/>
</dbReference>
<gene>
    <name evidence="2" type="ordered locus">CTN_1700</name>
</gene>
<name>B9KA93_THENN</name>
<feature type="domain" description="DUF3855" evidence="1">
    <location>
        <begin position="1"/>
        <end position="156"/>
    </location>
</feature>
<evidence type="ECO:0000313" key="3">
    <source>
        <dbReference type="Proteomes" id="UP000000445"/>
    </source>
</evidence>
<reference evidence="2 3" key="1">
    <citation type="journal article" date="2009" name="Biosci. Biotechnol. Biochem.">
        <title>WeGAS: a web-based microbial genome annotation system.</title>
        <authorList>
            <person name="Lee D."/>
            <person name="Seo H."/>
            <person name="Park C."/>
            <person name="Park K."/>
        </authorList>
    </citation>
    <scope>NUCLEOTIDE SEQUENCE [LARGE SCALE GENOMIC DNA]</scope>
    <source>
        <strain evidence="3">ATCC 49049 / DSM 4359 / NBRC 107923 / NS-E</strain>
    </source>
</reference>
<dbReference type="InterPro" id="IPR036829">
    <property type="entry name" value="TM0875"/>
</dbReference>
<proteinExistence type="predicted"/>
<dbReference type="STRING" id="309803.CTN_1700"/>
<dbReference type="AlphaFoldDB" id="B9KA93"/>
<dbReference type="HOGENOM" id="CLU_1677027_0_0_0"/>
<protein>
    <recommendedName>
        <fullName evidence="1">DUF3855 domain-containing protein</fullName>
    </recommendedName>
</protein>
<sequence>MKLMDSLEIFYRRKDKDTRDLERKIREILRETGITLDVVNSESAGRIFLRINVLEDQEQIPSFILKALIPETDATRLPLGEWATLNVFVEEASYLEDYDYMKIHSDGNRYTLYVPYSAVKSKNRDEVVADFMKYFFETKGWDPGNYEFFVQEVDSII</sequence>
<dbReference type="InterPro" id="IPR024482">
    <property type="entry name" value="DUF3855"/>
</dbReference>
<keyword evidence="3" id="KW-1185">Reference proteome</keyword>